<feature type="domain" description="CFAP91" evidence="8">
    <location>
        <begin position="1214"/>
        <end position="1362"/>
    </location>
</feature>
<evidence type="ECO:0000256" key="6">
    <source>
        <dbReference type="ARBA" id="ARBA00029555"/>
    </source>
</evidence>
<dbReference type="GeneID" id="36344654"/>
<reference evidence="9 10" key="1">
    <citation type="journal article" date="2013" name="Nat. Genet.">
        <title>The genome of the hydatid tapeworm Echinococcus granulosus.</title>
        <authorList>
            <person name="Zheng H."/>
            <person name="Zhang W."/>
            <person name="Zhang L."/>
            <person name="Zhang Z."/>
            <person name="Li J."/>
            <person name="Lu G."/>
            <person name="Zhu Y."/>
            <person name="Wang Y."/>
            <person name="Huang Y."/>
            <person name="Liu J."/>
            <person name="Kang H."/>
            <person name="Chen J."/>
            <person name="Wang L."/>
            <person name="Chen A."/>
            <person name="Yu S."/>
            <person name="Gao Z."/>
            <person name="Jin L."/>
            <person name="Gu W."/>
            <person name="Wang Z."/>
            <person name="Zhao L."/>
            <person name="Shi B."/>
            <person name="Wen H."/>
            <person name="Lin R."/>
            <person name="Jones M.K."/>
            <person name="Brejova B."/>
            <person name="Vinar T."/>
            <person name="Zhao G."/>
            <person name="McManus D.P."/>
            <person name="Chen Z."/>
            <person name="Zhou Y."/>
            <person name="Wang S."/>
        </authorList>
    </citation>
    <scope>NUCLEOTIDE SEQUENCE [LARGE SCALE GENOMIC DNA]</scope>
</reference>
<dbReference type="CTD" id="36344654"/>
<dbReference type="Pfam" id="PF07699">
    <property type="entry name" value="Ephrin_rec_like"/>
    <property type="match status" value="1"/>
</dbReference>
<keyword evidence="10" id="KW-1185">Reference proteome</keyword>
<evidence type="ECO:0000256" key="4">
    <source>
        <dbReference type="ARBA" id="ARBA00023273"/>
    </source>
</evidence>
<dbReference type="SUPFAM" id="SSF57586">
    <property type="entry name" value="TNF receptor-like"/>
    <property type="match status" value="1"/>
</dbReference>
<accession>W6U737</accession>
<dbReference type="EMBL" id="APAU02000125">
    <property type="protein sequence ID" value="EUB56191.1"/>
    <property type="molecule type" value="Genomic_DNA"/>
</dbReference>
<comment type="subcellular location">
    <subcellularLocation>
        <location evidence="1">Cytoplasm</location>
        <location evidence="1">Cytoskeleton</location>
        <location evidence="1">Cilium axoneme</location>
    </subcellularLocation>
</comment>
<dbReference type="InterPro" id="IPR026720">
    <property type="entry name" value="CFAP91"/>
</dbReference>
<evidence type="ECO:0000259" key="7">
    <source>
        <dbReference type="Pfam" id="PF07699"/>
    </source>
</evidence>
<sequence length="1803" mass="209024">MYRESSFSTLLTSPIKQEHYWSRQRFQNGLRLPCWHHCIPCKTDYFYSRSTEVKRTWYIAEDEFADLKRVEEIGLKVDRFTYALEIPPKIDWTRESMLFVCVLQEPPDPKTKRGTSFYEIHEIHIPHEEVNAPHDKTYLVEITFETTGLDPFPPGCSHVFGQGDREMKACYENLNRRVHLPELHNNNSGIFIHGMTTGEELQQLPYLQQTLLSGARLFCAKHLCEVNIVRNILYRNGTSIVLDGYGKVLNSETNNEGRKEESEPWRDEMGDTVENPFLHMFQWMPTLRFEFTHPSTPIRVIAISFQFSALIHRYLCEFWYCRDFNPSNQKTTLRNNARKRKLSCSKLANLFDVVITKNYETNLPYPRAWKKNTELYYLSSLLSTSLWRKQDKPHQVYFAPVFCTRSTTETSRVQGRLPSRPPIYPFRGLTFMWSIRRRKPFTPTKSTPQLRMRDFQVAVNSAEMSFVRMIIKCGDTNCTLSMEVRLNTVLAHSVYILPSQMLLNESSSSFALILDGPEFSLYTGTFDRRLRLFQDGRLIVLGTYSLPQMQQPSEAFVQATEFSAFASTFIETRSAKFDIIVRFYNWPVYDLSSGSVSRTQLAWSMISQPCRKTALLPSFHPPPSVDPSKIPSMPVYFPNDTKRFFYSADFRLCQSVCAEAYIVAPQADSNPQQYVCLIGGGENSALPSISNDITDQVTPDGPTCRVKVAEWKTGVDLIQLYVYPVFQGCRESVVESIGANEPRSHSRVCSPGYFLSKVPPHKCEPCPEDTFSDPDTASEECLPCPDVRNTTQHLPARSSIHCTNPQLDRERERLAHKAVNLVPSVLQGLAKNEANFDDDQIDITLTEKEVLQHLAPDPLKLREQETAESLFKEITHLTFSIEEIVSMILVALALAMMGAVVTFILGIGSRRTIYASRRKTIVNRLLKWINQHLRDLYHRACFARRRCKRRHDSRPSWRKRKSAALRTGNIYQIKSAKEEEEEVKFYEELQTSLVNLITCEERPVRQDDKSKKEATRMSVYDEVTPAILTKGKNEPDVPDYTFLDVAQSNLKHSNHEEAKCVLGRKNLVMGLKDAARNRTATVHCEIMSTKVRMFTEQSKVKGPGSSTYGPSTSFSSAVDHERAKLGIIVSPREHIKRPIFHRALSKKESQRSFKGVKLPRYSPADNVGVSFDAAERTANMKEFYLKAALESATCQLNAFNYSHCLNGERRDCGIQTQYRDSEAQTDPYSPEYVIPPGQNPKVLLLAHLDFGSGLPVSQNVVELIERAQERRLVEAQMDNLLSAYRTRLRSKLELDEWRYRAREIETLQEIRLQVIAQLLRIREENRQVMNARRVDRRWNRRQKEKSEIIEKIRTEYASAIRKMLCVMERKNKPPKPDKIEQYSQPGSQAFAPLTRLGVFHDRGAERFKVHSKFLDTYAGLSELEKFIPESVVDAKIVVKKSTPYTKDGHLKRQFRWQAQLESLHKYMDSLGAKNITPPKPLRFLFEIEKPVPRPSTPSVPEINRVRDAGEVAVIHLQRLIRGRALQTMMYESRKKRQLLINELRSTHALTKEERAEKRRQMLTIRTNQTRYEYLQHENNLSHEILERLDSTVLGATLDLLSKELDRLLVDQRLHEYVQRARNERRMREIEESSRRQWEERRRREHDEFFRQVVKVHQDTVDGYFSALIATAMETSAELKASKEFEKIAKLWPDEVWCAEQRLTHEEEAAELVYNFLIPEVNRRCYREMLQRQQRKYLSAAHHELFHEVESGPLSANIRHYQGLLKDKATSMEGMEEEKDEKLSEIQDEITLSQLKGHEYDCED</sequence>
<proteinExistence type="inferred from homology"/>
<evidence type="ECO:0000313" key="9">
    <source>
        <dbReference type="EMBL" id="EUB56191.1"/>
    </source>
</evidence>
<dbReference type="Pfam" id="PF14738">
    <property type="entry name" value="CFAP91"/>
    <property type="match status" value="1"/>
</dbReference>
<dbReference type="CDD" id="cd00185">
    <property type="entry name" value="TNFRSF"/>
    <property type="match status" value="1"/>
</dbReference>
<dbReference type="Gene3D" id="2.10.50.10">
    <property type="entry name" value="Tumor Necrosis Factor Receptor, subunit A, domain 2"/>
    <property type="match status" value="1"/>
</dbReference>
<dbReference type="InterPro" id="IPR011641">
    <property type="entry name" value="Tyr-kin_ephrin_A/B_rcpt-like"/>
</dbReference>
<dbReference type="InterPro" id="IPR032840">
    <property type="entry name" value="CFAP91_dom"/>
</dbReference>
<dbReference type="PANTHER" id="PTHR22455">
    <property type="entry name" value="CILIA- AND FLAGELLA-ASSOCIATED PROTEIN 91"/>
    <property type="match status" value="1"/>
</dbReference>
<feature type="domain" description="Tyrosine-protein kinase ephrin type A/B receptor-like" evidence="7">
    <location>
        <begin position="761"/>
        <end position="802"/>
    </location>
</feature>
<comment type="caution">
    <text evidence="9">The sequence shown here is derived from an EMBL/GenBank/DDBJ whole genome shotgun (WGS) entry which is preliminary data.</text>
</comment>
<dbReference type="PANTHER" id="PTHR22455:SF10">
    <property type="entry name" value="CILIA- AND FLAGELLA-ASSOCIATED PROTEIN 91"/>
    <property type="match status" value="1"/>
</dbReference>
<dbReference type="SMART" id="SM01411">
    <property type="entry name" value="Ephrin_rec_like"/>
    <property type="match status" value="1"/>
</dbReference>
<evidence type="ECO:0000256" key="1">
    <source>
        <dbReference type="ARBA" id="ARBA00004430"/>
    </source>
</evidence>
<keyword evidence="2" id="KW-0963">Cytoplasm</keyword>
<evidence type="ECO:0000256" key="5">
    <source>
        <dbReference type="ARBA" id="ARBA00029468"/>
    </source>
</evidence>
<dbReference type="RefSeq" id="XP_024347387.1">
    <property type="nucleotide sequence ID" value="XM_024498188.1"/>
</dbReference>
<protein>
    <recommendedName>
        <fullName evidence="6">Cilia- and flagella-associated protein 91</fullName>
    </recommendedName>
</protein>
<evidence type="ECO:0000256" key="3">
    <source>
        <dbReference type="ARBA" id="ARBA00023212"/>
    </source>
</evidence>
<dbReference type="OrthoDB" id="567787at2759"/>
<evidence type="ECO:0000256" key="2">
    <source>
        <dbReference type="ARBA" id="ARBA00022490"/>
    </source>
</evidence>
<keyword evidence="4" id="KW-0966">Cell projection</keyword>
<gene>
    <name evidence="9" type="ORF">EGR_08939</name>
</gene>
<dbReference type="STRING" id="6210.W6U737"/>
<evidence type="ECO:0000313" key="10">
    <source>
        <dbReference type="Proteomes" id="UP000019149"/>
    </source>
</evidence>
<name>W6U737_ECHGR</name>
<dbReference type="KEGG" id="egl:EGR_08939"/>
<evidence type="ECO:0000259" key="8">
    <source>
        <dbReference type="Pfam" id="PF14738"/>
    </source>
</evidence>
<keyword evidence="3" id="KW-0206">Cytoskeleton</keyword>
<dbReference type="Proteomes" id="UP000019149">
    <property type="component" value="Unassembled WGS sequence"/>
</dbReference>
<dbReference type="GO" id="GO:0005930">
    <property type="term" value="C:axoneme"/>
    <property type="evidence" value="ECO:0007669"/>
    <property type="project" value="UniProtKB-SubCell"/>
</dbReference>
<organism evidence="9 10">
    <name type="scientific">Echinococcus granulosus</name>
    <name type="common">Hydatid tapeworm</name>
    <dbReference type="NCBI Taxonomy" id="6210"/>
    <lineage>
        <taxon>Eukaryota</taxon>
        <taxon>Metazoa</taxon>
        <taxon>Spiralia</taxon>
        <taxon>Lophotrochozoa</taxon>
        <taxon>Platyhelminthes</taxon>
        <taxon>Cestoda</taxon>
        <taxon>Eucestoda</taxon>
        <taxon>Cyclophyllidea</taxon>
        <taxon>Taeniidae</taxon>
        <taxon>Echinococcus</taxon>
        <taxon>Echinococcus granulosus group</taxon>
    </lineage>
</organism>
<comment type="similarity">
    <text evidence="5">Belongs to the CFAP91 family.</text>
</comment>